<name>A0ABT8YCP9_9SPHN</name>
<gene>
    <name evidence="1" type="ORF">Q4F19_17225</name>
</gene>
<comment type="caution">
    <text evidence="1">The sequence shown here is derived from an EMBL/GenBank/DDBJ whole genome shotgun (WGS) entry which is preliminary data.</text>
</comment>
<evidence type="ECO:0008006" key="3">
    <source>
        <dbReference type="Google" id="ProtNLM"/>
    </source>
</evidence>
<evidence type="ECO:0000313" key="2">
    <source>
        <dbReference type="Proteomes" id="UP001169764"/>
    </source>
</evidence>
<proteinExistence type="predicted"/>
<dbReference type="Proteomes" id="UP001169764">
    <property type="component" value="Unassembled WGS sequence"/>
</dbReference>
<organism evidence="1 2">
    <name type="scientific">Sphingomonas natans</name>
    <dbReference type="NCBI Taxonomy" id="3063330"/>
    <lineage>
        <taxon>Bacteria</taxon>
        <taxon>Pseudomonadati</taxon>
        <taxon>Pseudomonadota</taxon>
        <taxon>Alphaproteobacteria</taxon>
        <taxon>Sphingomonadales</taxon>
        <taxon>Sphingomonadaceae</taxon>
        <taxon>Sphingomonas</taxon>
    </lineage>
</organism>
<evidence type="ECO:0000313" key="1">
    <source>
        <dbReference type="EMBL" id="MDO6416131.1"/>
    </source>
</evidence>
<dbReference type="RefSeq" id="WP_303545182.1">
    <property type="nucleotide sequence ID" value="NZ_JAUOTP010000009.1"/>
</dbReference>
<accession>A0ABT8YCP9</accession>
<sequence>MARQGTGPDHNETIFVEAVRIPASDRGAPEMEMDGSTYRIARGLDGQWLISVHGAIMRFSNVDDAIRCASLAAKTELLCGKRPVLAIQQNDGTFRTESPA</sequence>
<protein>
    <recommendedName>
        <fullName evidence="3">DUF2188 domain-containing protein</fullName>
    </recommendedName>
</protein>
<keyword evidence="2" id="KW-1185">Reference proteome</keyword>
<dbReference type="EMBL" id="JAUOTP010000009">
    <property type="protein sequence ID" value="MDO6416131.1"/>
    <property type="molecule type" value="Genomic_DNA"/>
</dbReference>
<reference evidence="1" key="1">
    <citation type="submission" date="2023-07" db="EMBL/GenBank/DDBJ databases">
        <authorList>
            <person name="Kim M."/>
        </authorList>
    </citation>
    <scope>NUCLEOTIDE SEQUENCE</scope>
    <source>
        <strain evidence="1">BIUV-7</strain>
    </source>
</reference>